<feature type="transmembrane region" description="Helical" evidence="1">
    <location>
        <begin position="266"/>
        <end position="285"/>
    </location>
</feature>
<dbReference type="PANTHER" id="PTHR23526">
    <property type="entry name" value="INTEGRAL MEMBRANE TRANSPORT PROTEIN-RELATED"/>
    <property type="match status" value="1"/>
</dbReference>
<keyword evidence="1" id="KW-1133">Transmembrane helix</keyword>
<accession>A0ABN0NW06</accession>
<dbReference type="EMBL" id="AWVH01000045">
    <property type="protein sequence ID" value="ERJ91516.1"/>
    <property type="molecule type" value="Genomic_DNA"/>
</dbReference>
<reference evidence="2 3" key="1">
    <citation type="submission" date="2013-08" db="EMBL/GenBank/DDBJ databases">
        <authorList>
            <person name="Weinstock G."/>
            <person name="Sodergren E."/>
            <person name="Wylie T."/>
            <person name="Fulton L."/>
            <person name="Fulton R."/>
            <person name="Fronick C."/>
            <person name="O'Laughlin M."/>
            <person name="Godfrey J."/>
            <person name="Miner T."/>
            <person name="Herter B."/>
            <person name="Appelbaum E."/>
            <person name="Cordes M."/>
            <person name="Lek S."/>
            <person name="Wollam A."/>
            <person name="Pepin K.H."/>
            <person name="Palsikar V.B."/>
            <person name="Mitreva M."/>
            <person name="Wilson R.K."/>
        </authorList>
    </citation>
    <scope>NUCLEOTIDE SEQUENCE [LARGE SCALE GENOMIC DNA]</scope>
    <source>
        <strain evidence="2 3">ATCC 700332</strain>
    </source>
</reference>
<feature type="transmembrane region" description="Helical" evidence="1">
    <location>
        <begin position="189"/>
        <end position="208"/>
    </location>
</feature>
<feature type="transmembrane region" description="Helical" evidence="1">
    <location>
        <begin position="135"/>
        <end position="153"/>
    </location>
</feature>
<keyword evidence="1" id="KW-0472">Membrane</keyword>
<dbReference type="Proteomes" id="UP000016649">
    <property type="component" value="Unassembled WGS sequence"/>
</dbReference>
<keyword evidence="3" id="KW-1185">Reference proteome</keyword>
<dbReference type="Gene3D" id="1.25.10.10">
    <property type="entry name" value="Leucine-rich Repeat Variant"/>
    <property type="match status" value="1"/>
</dbReference>
<dbReference type="PANTHER" id="PTHR23526:SF2">
    <property type="entry name" value="MAJOR FACILITATOR SUPERFAMILY (MFS) PROFILE DOMAIN-CONTAINING PROTEIN"/>
    <property type="match status" value="1"/>
</dbReference>
<feature type="transmembrane region" description="Helical" evidence="1">
    <location>
        <begin position="49"/>
        <end position="71"/>
    </location>
</feature>
<feature type="transmembrane region" description="Helical" evidence="1">
    <location>
        <begin position="233"/>
        <end position="254"/>
    </location>
</feature>
<name>A0ABN0NW06_TRELE</name>
<feature type="transmembrane region" description="Helical" evidence="1">
    <location>
        <begin position="165"/>
        <end position="183"/>
    </location>
</feature>
<keyword evidence="1" id="KW-0812">Transmembrane</keyword>
<organism evidence="2 3">
    <name type="scientific">Treponema lecithinolyticum ATCC 700332</name>
    <dbReference type="NCBI Taxonomy" id="1321815"/>
    <lineage>
        <taxon>Bacteria</taxon>
        <taxon>Pseudomonadati</taxon>
        <taxon>Spirochaetota</taxon>
        <taxon>Spirochaetia</taxon>
        <taxon>Spirochaetales</taxon>
        <taxon>Treponemataceae</taxon>
        <taxon>Treponema</taxon>
    </lineage>
</organism>
<feature type="transmembrane region" description="Helical" evidence="1">
    <location>
        <begin position="102"/>
        <end position="123"/>
    </location>
</feature>
<evidence type="ECO:0000313" key="2">
    <source>
        <dbReference type="EMBL" id="ERJ91516.1"/>
    </source>
</evidence>
<evidence type="ECO:0008006" key="4">
    <source>
        <dbReference type="Google" id="ProtNLM"/>
    </source>
</evidence>
<dbReference type="Gene3D" id="1.20.1250.20">
    <property type="entry name" value="MFS general substrate transporter like domains"/>
    <property type="match status" value="1"/>
</dbReference>
<evidence type="ECO:0000313" key="3">
    <source>
        <dbReference type="Proteomes" id="UP000016649"/>
    </source>
</evidence>
<dbReference type="InterPro" id="IPR036259">
    <property type="entry name" value="MFS_trans_sf"/>
</dbReference>
<comment type="caution">
    <text evidence="2">The sequence shown here is derived from an EMBL/GenBank/DDBJ whole genome shotgun (WGS) entry which is preliminary data.</text>
</comment>
<sequence>MVANNPVISDLAPGKDRGSFLVFLSVTNNTAALITTLLLAFALRFGNSLVVLNAAVITGIVLGFISSFLLYKMPSSDRVAHGTSSSFYEHFIKAVHDRNFRIFIAAFWVVGLAVGMSRPFIIVYCREVYEQPDSIITFITFFTTLGALCMGLMSRVFIDKIGAKPMYLIFTALSFLSLIPAAVSPVFASALPVFLFLSMISFVSNLGFSGEENAGQTYFFGLVPPEAVMDMSIVYFLVSGASGAAGSLLGGIILEAFKDSALSAVSAYRLFFVIQIAVIAIALYLQLRLKPLGSYSLKEALPLFFSLRDIRGLSLLYKLDRSRNANEQTALLNELCSSNTAAAASNLAEHLNSPRFTVKSHALKGIESLPALNAPLEDALINETMQGSFTTAAKAAHILGMFKVKRAAFCLEKSLDSPDYLLSGEAMVALALMGETKAQTLIARKLADTGNAYVLLSGIHAMEIYANAASVPVLLDILRAHPERSDVQHEVMLALASVMGIGNSFYPAYCQYIESSDSASVILHDLFDETAARKKLKNGVFPPLIGVFLADPHTADEFCRNVHVYAKQQGAGVLSGLLIASIHDTDLIRSQRFRFFLCFWVIALFAEPKLLAR</sequence>
<evidence type="ECO:0000256" key="1">
    <source>
        <dbReference type="SAM" id="Phobius"/>
    </source>
</evidence>
<gene>
    <name evidence="2" type="ORF">HMPREF9193_02217</name>
</gene>
<dbReference type="SUPFAM" id="SSF48371">
    <property type="entry name" value="ARM repeat"/>
    <property type="match status" value="1"/>
</dbReference>
<dbReference type="InterPro" id="IPR052528">
    <property type="entry name" value="Sugar_transport-like"/>
</dbReference>
<proteinExistence type="predicted"/>
<protein>
    <recommendedName>
        <fullName evidence="4">Transporter, major facilitator family protein</fullName>
    </recommendedName>
</protein>
<dbReference type="SUPFAM" id="SSF103473">
    <property type="entry name" value="MFS general substrate transporter"/>
    <property type="match status" value="1"/>
</dbReference>
<feature type="transmembrane region" description="Helical" evidence="1">
    <location>
        <begin position="20"/>
        <end position="43"/>
    </location>
</feature>
<dbReference type="InterPro" id="IPR011989">
    <property type="entry name" value="ARM-like"/>
</dbReference>
<dbReference type="InterPro" id="IPR016024">
    <property type="entry name" value="ARM-type_fold"/>
</dbReference>